<dbReference type="EMBL" id="EQ962652">
    <property type="protein sequence ID" value="EED23959.1"/>
    <property type="molecule type" value="Genomic_DNA"/>
</dbReference>
<dbReference type="AlphaFoldDB" id="B8LVE0"/>
<evidence type="ECO:0000256" key="4">
    <source>
        <dbReference type="ARBA" id="ARBA00023242"/>
    </source>
</evidence>
<dbReference type="HOGENOM" id="CLU_076665_1_1_1"/>
<dbReference type="GO" id="GO:0005669">
    <property type="term" value="C:transcription factor TFIID complex"/>
    <property type="evidence" value="ECO:0007669"/>
    <property type="project" value="TreeGrafter"/>
</dbReference>
<dbReference type="RefSeq" id="XP_002341346.1">
    <property type="nucleotide sequence ID" value="XM_002341305.1"/>
</dbReference>
<evidence type="ECO:0000256" key="1">
    <source>
        <dbReference type="ARBA" id="ARBA00004123"/>
    </source>
</evidence>
<evidence type="ECO:0000256" key="7">
    <source>
        <dbReference type="SAM" id="MobiDB-lite"/>
    </source>
</evidence>
<dbReference type="OMA" id="QLMKDAD"/>
<dbReference type="STRING" id="441959.B8LVE0"/>
<dbReference type="SUPFAM" id="SSF47113">
    <property type="entry name" value="Histone-fold"/>
    <property type="match status" value="1"/>
</dbReference>
<dbReference type="GeneID" id="8102374"/>
<dbReference type="eggNOG" id="KOG3901">
    <property type="taxonomic scope" value="Eukaryota"/>
</dbReference>
<evidence type="ECO:0000313" key="9">
    <source>
        <dbReference type="Proteomes" id="UP000001745"/>
    </source>
</evidence>
<dbReference type="PANTHER" id="PTHR11380">
    <property type="entry name" value="TRANSCRIPTION INITIATION FACTOR TFIID/SUPT3-RELATED"/>
    <property type="match status" value="1"/>
</dbReference>
<evidence type="ECO:0000256" key="6">
    <source>
        <dbReference type="ARBA" id="ARBA00040136"/>
    </source>
</evidence>
<proteinExistence type="inferred from homology"/>
<sequence>MAEPRARAARHKGQMNFAGDLRTLLSGYGDRDAHPYCPPGPLPETVRVLDEIVTDFILEMCHEAAAYASYARRQKIKVDDFRFALRRDPHKLGRVQQLLQMDRELKDARKIFDHDDDQVGTAGRKVAEELDVSVDGTVATGTGNKKAKGKGKRNAGRRGSDATDENALKKRKVDG</sequence>
<dbReference type="Pfam" id="PF02269">
    <property type="entry name" value="TFIID-18kDa"/>
    <property type="match status" value="1"/>
</dbReference>
<dbReference type="GO" id="GO:0003743">
    <property type="term" value="F:translation initiation factor activity"/>
    <property type="evidence" value="ECO:0007669"/>
    <property type="project" value="UniProtKB-KW"/>
</dbReference>
<dbReference type="InterPro" id="IPR003195">
    <property type="entry name" value="TFIID_TAF13"/>
</dbReference>
<keyword evidence="4" id="KW-0539">Nucleus</keyword>
<comment type="subcellular location">
    <subcellularLocation>
        <location evidence="1">Nucleus</location>
    </subcellularLocation>
</comment>
<dbReference type="PhylomeDB" id="B8LVE0"/>
<keyword evidence="9" id="KW-1185">Reference proteome</keyword>
<keyword evidence="2" id="KW-0805">Transcription regulation</keyword>
<evidence type="ECO:0000313" key="8">
    <source>
        <dbReference type="EMBL" id="EED23959.1"/>
    </source>
</evidence>
<dbReference type="VEuPathDB" id="FungiDB:TSTA_073460"/>
<name>B8LVE0_TALSN</name>
<evidence type="ECO:0000256" key="5">
    <source>
        <dbReference type="ARBA" id="ARBA00038392"/>
    </source>
</evidence>
<dbReference type="GO" id="GO:0046982">
    <property type="term" value="F:protein heterodimerization activity"/>
    <property type="evidence" value="ECO:0007669"/>
    <property type="project" value="InterPro"/>
</dbReference>
<dbReference type="Gene3D" id="1.10.20.10">
    <property type="entry name" value="Histone, subunit A"/>
    <property type="match status" value="1"/>
</dbReference>
<evidence type="ECO:0000256" key="2">
    <source>
        <dbReference type="ARBA" id="ARBA00023015"/>
    </source>
</evidence>
<dbReference type="FunCoup" id="B8LVE0">
    <property type="interactions" value="406"/>
</dbReference>
<evidence type="ECO:0000256" key="3">
    <source>
        <dbReference type="ARBA" id="ARBA00023163"/>
    </source>
</evidence>
<dbReference type="InParanoid" id="B8LVE0"/>
<dbReference type="Proteomes" id="UP000001745">
    <property type="component" value="Unassembled WGS sequence"/>
</dbReference>
<organism evidence="8 9">
    <name type="scientific">Talaromyces stipitatus (strain ATCC 10500 / CBS 375.48 / QM 6759 / NRRL 1006)</name>
    <name type="common">Penicillium stipitatum</name>
    <dbReference type="NCBI Taxonomy" id="441959"/>
    <lineage>
        <taxon>Eukaryota</taxon>
        <taxon>Fungi</taxon>
        <taxon>Dikarya</taxon>
        <taxon>Ascomycota</taxon>
        <taxon>Pezizomycotina</taxon>
        <taxon>Eurotiomycetes</taxon>
        <taxon>Eurotiomycetidae</taxon>
        <taxon>Eurotiales</taxon>
        <taxon>Trichocomaceae</taxon>
        <taxon>Talaromyces</taxon>
        <taxon>Talaromyces sect. Talaromyces</taxon>
    </lineage>
</organism>
<reference evidence="9" key="1">
    <citation type="journal article" date="2015" name="Genome Announc.">
        <title>Genome sequence of the AIDS-associated pathogen Penicillium marneffei (ATCC18224) and its near taxonomic relative Talaromyces stipitatus (ATCC10500).</title>
        <authorList>
            <person name="Nierman W.C."/>
            <person name="Fedorova-Abrams N.D."/>
            <person name="Andrianopoulos A."/>
        </authorList>
    </citation>
    <scope>NUCLEOTIDE SEQUENCE [LARGE SCALE GENOMIC DNA]</scope>
    <source>
        <strain evidence="9">ATCC 10500 / CBS 375.48 / QM 6759 / NRRL 1006</strain>
    </source>
</reference>
<gene>
    <name evidence="8" type="ORF">TSTA_073460</name>
</gene>
<feature type="region of interest" description="Disordered" evidence="7">
    <location>
        <begin position="134"/>
        <end position="175"/>
    </location>
</feature>
<keyword evidence="8" id="KW-0648">Protein biosynthesis</keyword>
<comment type="similarity">
    <text evidence="5">Belongs to the TAF13 family.</text>
</comment>
<dbReference type="OrthoDB" id="10266074at2759"/>
<feature type="compositionally biased region" description="Basic residues" evidence="7">
    <location>
        <begin position="145"/>
        <end position="156"/>
    </location>
</feature>
<dbReference type="InterPro" id="IPR009072">
    <property type="entry name" value="Histone-fold"/>
</dbReference>
<protein>
    <recommendedName>
        <fullName evidence="6">Transcription initiation factor TFIID subunit 13</fullName>
    </recommendedName>
</protein>
<dbReference type="GO" id="GO:0051123">
    <property type="term" value="P:RNA polymerase II preinitiation complex assembly"/>
    <property type="evidence" value="ECO:0007669"/>
    <property type="project" value="TreeGrafter"/>
</dbReference>
<accession>B8LVE0</accession>
<keyword evidence="3" id="KW-0804">Transcription</keyword>
<dbReference type="PANTHER" id="PTHR11380:SF5">
    <property type="entry name" value="TRANSCRIPTION INITIATION FACTOR TFIID SUBUNIT 13"/>
    <property type="match status" value="1"/>
</dbReference>
<keyword evidence="8" id="KW-0396">Initiation factor</keyword>